<gene>
    <name evidence="2" type="ORF">FOC37_02505</name>
</gene>
<sequence>MQPATQPSGKNSFSENNIISSVINKYANTGVFIINTNDPLLVKFYDIQLALAGVSLVRYPNFSQLWVNNKLARHAVSSLAMGDSDSAQQVHSIVSLDSTDGQTFSANAIGSLPVSAVNITQTLGIFDESGSPTGTVQCKKNYIYTANCPIQADGTFPASLKQTRYPVNIIYTFSQTVNNQTVYGAEIVTTQSYPKLIQNDSPADLNKNNLIKICLARKENDCDYFNSFDGNVTVPIKGSVTYFGNIDLNNGKPINAYNSIYLVRERQGGDPITPASNFNFFDDAKTRINGNVLSWDLDWLKFKRPDFESGERVYYIFKVTLQIEGASVASFITNAPGQFDPEQRFLNTNTLKPMQITYGCLGKGTPILMQDGKEKAIDDILIGEWVQSQDGRALRVEDVITGAEQNYLEIEVRNSCGQLKTLITSLGHPFCTTTGVELASELTLTSRLLTPESDCGINRINKQHGEIEVYNLHLSTDDPIKDLTESNSTMYAAGVLVGDSTMQYHYEEAYHHRSVNILNQLPEEWRQDYQNHIKTILKP</sequence>
<organism evidence="2 3">
    <name type="scientific">Yersinia intermedia</name>
    <dbReference type="NCBI Taxonomy" id="631"/>
    <lineage>
        <taxon>Bacteria</taxon>
        <taxon>Pseudomonadati</taxon>
        <taxon>Pseudomonadota</taxon>
        <taxon>Gammaproteobacteria</taxon>
        <taxon>Enterobacterales</taxon>
        <taxon>Yersiniaceae</taxon>
        <taxon>Yersinia</taxon>
    </lineage>
</organism>
<dbReference type="Pfam" id="PF05203">
    <property type="entry name" value="Hom_end_hint"/>
    <property type="match status" value="1"/>
</dbReference>
<evidence type="ECO:0000313" key="2">
    <source>
        <dbReference type="EMBL" id="QGR69331.1"/>
    </source>
</evidence>
<dbReference type="EMBL" id="CP046294">
    <property type="protein sequence ID" value="QGR69331.1"/>
    <property type="molecule type" value="Genomic_DNA"/>
</dbReference>
<reference evidence="2 3" key="1">
    <citation type="submission" date="2019-11" db="EMBL/GenBank/DDBJ databases">
        <title>FDA dAtabase for Regulatory Grade micrObial Sequences (FDA-ARGOS): Supporting development and validation of Infectious Disease Dx tests.</title>
        <authorList>
            <person name="Patel R."/>
            <person name="Rucinski S."/>
            <person name="Tallon L."/>
            <person name="Sadzewicz L."/>
            <person name="Vavikolanu K."/>
            <person name="Mehta A."/>
            <person name="Aluvathingal J."/>
            <person name="Nadendla S."/>
            <person name="Nandy P."/>
            <person name="Geyer C."/>
            <person name="Yan Y."/>
            <person name="Sichtig H."/>
        </authorList>
    </citation>
    <scope>NUCLEOTIDE SEQUENCE [LARGE SCALE GENOMIC DNA]</scope>
    <source>
        <strain evidence="2 3">FDAARGOS_729</strain>
    </source>
</reference>
<evidence type="ECO:0000259" key="1">
    <source>
        <dbReference type="SMART" id="SM00306"/>
    </source>
</evidence>
<dbReference type="InterPro" id="IPR036844">
    <property type="entry name" value="Hint_dom_sf"/>
</dbReference>
<proteinExistence type="predicted"/>
<dbReference type="InterPro" id="IPR007868">
    <property type="entry name" value="Hom_end_hint"/>
</dbReference>
<protein>
    <recommendedName>
        <fullName evidence="1">Hint domain-containing protein</fullName>
    </recommendedName>
</protein>
<dbReference type="CDD" id="cd00081">
    <property type="entry name" value="Hint"/>
    <property type="match status" value="1"/>
</dbReference>
<dbReference type="SUPFAM" id="SSF51294">
    <property type="entry name" value="Hedgehog/intein (Hint) domain"/>
    <property type="match status" value="1"/>
</dbReference>
<evidence type="ECO:0000313" key="3">
    <source>
        <dbReference type="Proteomes" id="UP000424966"/>
    </source>
</evidence>
<feature type="domain" description="Hint" evidence="1">
    <location>
        <begin position="358"/>
        <end position="452"/>
    </location>
</feature>
<dbReference type="SMART" id="SM00306">
    <property type="entry name" value="HintN"/>
    <property type="match status" value="1"/>
</dbReference>
<dbReference type="InterPro" id="IPR003587">
    <property type="entry name" value="Hint_dom_N"/>
</dbReference>
<dbReference type="Proteomes" id="UP000424966">
    <property type="component" value="Chromosome"/>
</dbReference>
<dbReference type="RefSeq" id="WP_053011909.1">
    <property type="nucleotide sequence ID" value="NZ_CP046293.1"/>
</dbReference>
<dbReference type="Gene3D" id="2.170.16.10">
    <property type="entry name" value="Hedgehog/Intein (Hint) domain"/>
    <property type="match status" value="1"/>
</dbReference>
<name>A0ABX6F680_YERIN</name>
<keyword evidence="3" id="KW-1185">Reference proteome</keyword>
<accession>A0ABX6F680</accession>
<dbReference type="GeneID" id="58049627"/>